<dbReference type="Proteomes" id="UP001606300">
    <property type="component" value="Unassembled WGS sequence"/>
</dbReference>
<feature type="chain" id="PRO_5045773600" evidence="1">
    <location>
        <begin position="26"/>
        <end position="780"/>
    </location>
</feature>
<dbReference type="InterPro" id="IPR012338">
    <property type="entry name" value="Beta-lactam/transpept-like"/>
</dbReference>
<gene>
    <name evidence="3" type="ORF">ACG02S_14240</name>
</gene>
<evidence type="ECO:0000313" key="3">
    <source>
        <dbReference type="EMBL" id="MFG6415056.1"/>
    </source>
</evidence>
<comment type="caution">
    <text evidence="3">The sequence shown here is derived from an EMBL/GenBank/DDBJ whole genome shotgun (WGS) entry which is preliminary data.</text>
</comment>
<dbReference type="PANTHER" id="PTHR43283:SF7">
    <property type="entry name" value="BETA-LACTAMASE-RELATED DOMAIN-CONTAINING PROTEIN"/>
    <property type="match status" value="1"/>
</dbReference>
<feature type="domain" description="Beta-lactamase-related" evidence="2">
    <location>
        <begin position="93"/>
        <end position="373"/>
    </location>
</feature>
<keyword evidence="4" id="KW-1185">Reference proteome</keyword>
<name>A0ABW7ENQ0_9BURK</name>
<protein>
    <submittedName>
        <fullName evidence="3">Serine hydrolase domain-containing protein</fullName>
        <ecNumber evidence="3">3.-.-.-</ecNumber>
    </submittedName>
</protein>
<organism evidence="3 4">
    <name type="scientific">Pelomonas dachongensis</name>
    <dbReference type="NCBI Taxonomy" id="3299029"/>
    <lineage>
        <taxon>Bacteria</taxon>
        <taxon>Pseudomonadati</taxon>
        <taxon>Pseudomonadota</taxon>
        <taxon>Betaproteobacteria</taxon>
        <taxon>Burkholderiales</taxon>
        <taxon>Sphaerotilaceae</taxon>
        <taxon>Roseateles</taxon>
    </lineage>
</organism>
<sequence length="780" mass="84406">MKSRKPLLLIAGLALLAAAATQAQTAPPRDARNASFWWRVDNPPPDPLQPPKSWYRPLAKLVGAPGPFLPSAAPGRGSLPPHALEEAAQFVQASNGQSIIVVHKGVVQLERYFGEAGVDKQFSSHSFAKTLAALAVGAAVTDGKIASVDQPASTWLTEWRDPARRDITVRQLLSMSGGFRNAFSADPASHFMQLHYGADVEAAIAAAPLAYAPGKDFSYDNENLQALGLVIERATGQPYVDYVGKRLWQPLGAADGEMLMDREGGRAMPYCCIWSLPRDWVRLGQMLLDDGVWQGRRLLDESFVQALHSPSAANPNFGFQVALGSAWYDARLHRNRGAPEGSVAKATAPDLYFLSGAGGLQLALIPSEQLLILRVGKGSPVWRDHALPNLLYAALHPELKADWGWLYDWRLATRPKAGSPSLLDLNQPQQWPAERVAGAASVQALPRRTVEAACLNEQNLAPALTEIQRVKSYSFLVWRQGAVEFEHHAPGYGPDTRAEPASMHKSVLALLVGQAVADGAIPSLQTPVSRWLKEWAGDPRGTITVEQMLQMASGLAPLPFDLKPGSDYSRALYGPDSTTVPLAAALSDAPGSRFNYASGISQLLGLVIERATGQRYADYLSRRLWQPLGAADAYVTLDHPGGLARTSSALFARPEDWLRLGLLFAQQGRVDGRQVVDAAWLKTMSTPSAANPNYGYQLWRASPHAPQRGYNTATPATVPAKAPFLAEDMVYFDGAGAQRVYVSPAEQLVIVRLGAAAFDWDDSLVPNLVTAAARQCNPAR</sequence>
<evidence type="ECO:0000259" key="2">
    <source>
        <dbReference type="Pfam" id="PF00144"/>
    </source>
</evidence>
<dbReference type="GO" id="GO:0016787">
    <property type="term" value="F:hydrolase activity"/>
    <property type="evidence" value="ECO:0007669"/>
    <property type="project" value="UniProtKB-KW"/>
</dbReference>
<dbReference type="InterPro" id="IPR001466">
    <property type="entry name" value="Beta-lactam-related"/>
</dbReference>
<evidence type="ECO:0000313" key="4">
    <source>
        <dbReference type="Proteomes" id="UP001606300"/>
    </source>
</evidence>
<reference evidence="3 4" key="1">
    <citation type="submission" date="2024-09" db="EMBL/GenBank/DDBJ databases">
        <title>Novel species of the genus Pelomonas and Roseateles isolated from streams.</title>
        <authorList>
            <person name="Lu H."/>
        </authorList>
    </citation>
    <scope>NUCLEOTIDE SEQUENCE [LARGE SCALE GENOMIC DNA]</scope>
    <source>
        <strain evidence="3 4">DC23W</strain>
    </source>
</reference>
<dbReference type="PANTHER" id="PTHR43283">
    <property type="entry name" value="BETA-LACTAMASE-RELATED"/>
    <property type="match status" value="1"/>
</dbReference>
<feature type="domain" description="Beta-lactamase-related" evidence="2">
    <location>
        <begin position="464"/>
        <end position="753"/>
    </location>
</feature>
<keyword evidence="1" id="KW-0732">Signal</keyword>
<dbReference type="Gene3D" id="3.40.710.10">
    <property type="entry name" value="DD-peptidase/beta-lactamase superfamily"/>
    <property type="match status" value="2"/>
</dbReference>
<feature type="signal peptide" evidence="1">
    <location>
        <begin position="1"/>
        <end position="25"/>
    </location>
</feature>
<dbReference type="Pfam" id="PF00144">
    <property type="entry name" value="Beta-lactamase"/>
    <property type="match status" value="2"/>
</dbReference>
<evidence type="ECO:0000256" key="1">
    <source>
        <dbReference type="SAM" id="SignalP"/>
    </source>
</evidence>
<dbReference type="EC" id="3.-.-.-" evidence="3"/>
<proteinExistence type="predicted"/>
<dbReference type="InterPro" id="IPR050789">
    <property type="entry name" value="Diverse_Enzym_Activities"/>
</dbReference>
<dbReference type="EMBL" id="JBIGHY010000004">
    <property type="protein sequence ID" value="MFG6415056.1"/>
    <property type="molecule type" value="Genomic_DNA"/>
</dbReference>
<keyword evidence="3" id="KW-0378">Hydrolase</keyword>
<accession>A0ABW7ENQ0</accession>
<dbReference type="SUPFAM" id="SSF56601">
    <property type="entry name" value="beta-lactamase/transpeptidase-like"/>
    <property type="match status" value="2"/>
</dbReference>
<dbReference type="RefSeq" id="WP_394471116.1">
    <property type="nucleotide sequence ID" value="NZ_JBIGHY010000004.1"/>
</dbReference>